<dbReference type="Proteomes" id="UP000054771">
    <property type="component" value="Unassembled WGS sequence"/>
</dbReference>
<evidence type="ECO:0000259" key="2">
    <source>
        <dbReference type="Pfam" id="PF00149"/>
    </source>
</evidence>
<dbReference type="AlphaFoldDB" id="A0A0U5G8U5"/>
<dbReference type="OrthoDB" id="10267127at2759"/>
<dbReference type="GO" id="GO:0005737">
    <property type="term" value="C:cytoplasm"/>
    <property type="evidence" value="ECO:0007669"/>
    <property type="project" value="TreeGrafter"/>
</dbReference>
<dbReference type="InterPro" id="IPR050126">
    <property type="entry name" value="Ap4A_hydrolase"/>
</dbReference>
<dbReference type="Gene3D" id="3.60.21.10">
    <property type="match status" value="1"/>
</dbReference>
<gene>
    <name evidence="3" type="ORF">ASPCAL10470</name>
</gene>
<reference evidence="4" key="1">
    <citation type="journal article" date="2016" name="Genome Announc.">
        <title>Draft genome sequences of fungus Aspergillus calidoustus.</title>
        <authorList>
            <person name="Horn F."/>
            <person name="Linde J."/>
            <person name="Mattern D.J."/>
            <person name="Walther G."/>
            <person name="Guthke R."/>
            <person name="Scherlach K."/>
            <person name="Martin K."/>
            <person name="Brakhage A.A."/>
            <person name="Petzke L."/>
            <person name="Valiante V."/>
        </authorList>
    </citation>
    <scope>NUCLEOTIDE SEQUENCE [LARGE SCALE GENOMIC DNA]</scope>
    <source>
        <strain evidence="4">SF006504</strain>
    </source>
</reference>
<dbReference type="GO" id="GO:0006798">
    <property type="term" value="P:polyphosphate catabolic process"/>
    <property type="evidence" value="ECO:0007669"/>
    <property type="project" value="TreeGrafter"/>
</dbReference>
<dbReference type="STRING" id="454130.A0A0U5G8U5"/>
<keyword evidence="4" id="KW-1185">Reference proteome</keyword>
<evidence type="ECO:0000256" key="1">
    <source>
        <dbReference type="SAM" id="MobiDB-lite"/>
    </source>
</evidence>
<dbReference type="OMA" id="CLYGHQL"/>
<dbReference type="GO" id="GO:0016791">
    <property type="term" value="F:phosphatase activity"/>
    <property type="evidence" value="ECO:0007669"/>
    <property type="project" value="TreeGrafter"/>
</dbReference>
<name>A0A0U5G8U5_ASPCI</name>
<evidence type="ECO:0000313" key="4">
    <source>
        <dbReference type="Proteomes" id="UP000054771"/>
    </source>
</evidence>
<feature type="domain" description="Calcineurin-like phosphoesterase" evidence="2">
    <location>
        <begin position="44"/>
        <end position="274"/>
    </location>
</feature>
<dbReference type="GO" id="GO:0000298">
    <property type="term" value="F:endopolyphosphatase activity"/>
    <property type="evidence" value="ECO:0007669"/>
    <property type="project" value="TreeGrafter"/>
</dbReference>
<dbReference type="Pfam" id="PF00149">
    <property type="entry name" value="Metallophos"/>
    <property type="match status" value="1"/>
</dbReference>
<organism evidence="3 4">
    <name type="scientific">Aspergillus calidoustus</name>
    <dbReference type="NCBI Taxonomy" id="454130"/>
    <lineage>
        <taxon>Eukaryota</taxon>
        <taxon>Fungi</taxon>
        <taxon>Dikarya</taxon>
        <taxon>Ascomycota</taxon>
        <taxon>Pezizomycotina</taxon>
        <taxon>Eurotiomycetes</taxon>
        <taxon>Eurotiomycetidae</taxon>
        <taxon>Eurotiales</taxon>
        <taxon>Aspergillaceae</taxon>
        <taxon>Aspergillus</taxon>
        <taxon>Aspergillus subgen. Nidulantes</taxon>
    </lineage>
</organism>
<proteinExistence type="predicted"/>
<dbReference type="EMBL" id="CDMC01000009">
    <property type="protein sequence ID" value="CEL07309.1"/>
    <property type="molecule type" value="Genomic_DNA"/>
</dbReference>
<feature type="region of interest" description="Disordered" evidence="1">
    <location>
        <begin position="227"/>
        <end position="246"/>
    </location>
</feature>
<accession>A0A0U5G8U5</accession>
<dbReference type="SUPFAM" id="SSF56300">
    <property type="entry name" value="Metallo-dependent phosphatases"/>
    <property type="match status" value="1"/>
</dbReference>
<dbReference type="InterPro" id="IPR029052">
    <property type="entry name" value="Metallo-depent_PP-like"/>
</dbReference>
<evidence type="ECO:0000313" key="3">
    <source>
        <dbReference type="EMBL" id="CEL07309.1"/>
    </source>
</evidence>
<dbReference type="InterPro" id="IPR004843">
    <property type="entry name" value="Calcineurin-like_PHP"/>
</dbReference>
<dbReference type="CDD" id="cd00144">
    <property type="entry name" value="MPP_PPP_family"/>
    <property type="match status" value="1"/>
</dbReference>
<protein>
    <recommendedName>
        <fullName evidence="2">Calcineurin-like phosphoesterase domain-containing protein</fullName>
    </recommendedName>
</protein>
<feature type="region of interest" description="Disordered" evidence="1">
    <location>
        <begin position="122"/>
        <end position="153"/>
    </location>
</feature>
<sequence>MTTPKPPSKVFPVTTFISDLPTVLIPQPHQSSSSAEDNVSAAKRLVIIGDVHGMRQSLNALLTKLNFTKENGDHLILTGDLINKGPDSAGVLDLAMKLGASAVRGNHDNAVLNADAEIRAKHAASPTGPVPASASASDIDTDSEVNAGKDIQLPEVGAPATKYSTALALSREQIEWLAALPLILRVRIPEGVSSPLGENLVVVHAGLVPRIPLEEQDAHAVMHMRSLTSTSDDDNNTPRLTPGEKHTDEPWIAEWDRWQEKSPSKTTVVFGHDAKRRLQLGKYAIGLDSGCLYGGQLSALVIEVSADGTTLEHSIVQVDCVDEPVAPKGEPKEEKEEKKTE</sequence>
<dbReference type="PANTHER" id="PTHR42850">
    <property type="entry name" value="METALLOPHOSPHOESTERASE"/>
    <property type="match status" value="1"/>
</dbReference>
<dbReference type="PANTHER" id="PTHR42850:SF4">
    <property type="entry name" value="ZINC-DEPENDENT ENDOPOLYPHOSPHATASE"/>
    <property type="match status" value="1"/>
</dbReference>